<comment type="caution">
    <text evidence="3">The sequence shown here is derived from an EMBL/GenBank/DDBJ whole genome shotgun (WGS) entry which is preliminary data.</text>
</comment>
<evidence type="ECO:0000313" key="3">
    <source>
        <dbReference type="EMBL" id="MDE1347341.1"/>
    </source>
</evidence>
<organism evidence="3 4">
    <name type="scientific">Vibrio aestuarianus</name>
    <dbReference type="NCBI Taxonomy" id="28171"/>
    <lineage>
        <taxon>Bacteria</taxon>
        <taxon>Pseudomonadati</taxon>
        <taxon>Pseudomonadota</taxon>
        <taxon>Gammaproteobacteria</taxon>
        <taxon>Vibrionales</taxon>
        <taxon>Vibrionaceae</taxon>
        <taxon>Vibrio</taxon>
    </lineage>
</organism>
<keyword evidence="1" id="KW-0732">Signal</keyword>
<dbReference type="RefSeq" id="WP_176245923.1">
    <property type="nucleotide sequence ID" value="NZ_CALYLG010000242.1"/>
</dbReference>
<dbReference type="Proteomes" id="UP001140978">
    <property type="component" value="Unassembled WGS sequence"/>
</dbReference>
<accession>A0A9X4J0V4</accession>
<evidence type="ECO:0000256" key="1">
    <source>
        <dbReference type="SAM" id="SignalP"/>
    </source>
</evidence>
<evidence type="ECO:0000313" key="4">
    <source>
        <dbReference type="Proteomes" id="UP001140978"/>
    </source>
</evidence>
<proteinExistence type="predicted"/>
<feature type="signal peptide" evidence="1">
    <location>
        <begin position="1"/>
        <end position="20"/>
    </location>
</feature>
<name>A0A9X4J0V4_9VIBR</name>
<dbReference type="EMBL" id="JAKNAX010000036">
    <property type="protein sequence ID" value="MDE1347341.1"/>
    <property type="molecule type" value="Genomic_DNA"/>
</dbReference>
<dbReference type="AlphaFoldDB" id="A0A9X4J0V4"/>
<feature type="chain" id="PRO_5040902684" evidence="1">
    <location>
        <begin position="21"/>
        <end position="364"/>
    </location>
</feature>
<dbReference type="InterPro" id="IPR025309">
    <property type="entry name" value="KTSC_dom"/>
</dbReference>
<evidence type="ECO:0000259" key="2">
    <source>
        <dbReference type="Pfam" id="PF13619"/>
    </source>
</evidence>
<feature type="domain" description="KTSC" evidence="2">
    <location>
        <begin position="300"/>
        <end position="357"/>
    </location>
</feature>
<dbReference type="Pfam" id="PF13619">
    <property type="entry name" value="KTSC"/>
    <property type="match status" value="1"/>
</dbReference>
<reference evidence="3" key="1">
    <citation type="submission" date="2022-02" db="EMBL/GenBank/DDBJ databases">
        <title>Emergence and expansion in Europe of a Vibrio aestuarianus clonal complex pathogenic for oysters.</title>
        <authorList>
            <person name="Mesnil A."/>
            <person name="Travers M.-A."/>
        </authorList>
    </citation>
    <scope>NUCLEOTIDE SEQUENCE</scope>
    <source>
        <strain evidence="3">19_064_15T1</strain>
    </source>
</reference>
<sequence length="364" mass="40597">MKTKIMATALTLIVASNAYAYTWCENSIDKLQLFYVNGMYTTAIGYANNLDALDDFQDGYLNHFRKNGEVKGAYNQYEGHIKQLYQVARQKYQDLDRHSPEYIVLTSILGGFIYELSSDQFSTITPFLIDLMSFLPDHEIESEVDFQYAMNGLRIALNSCARTVLIGHSQGNFYANALVNEMTNTYTYENGANLKDYPMLGMMGIASPASSVGGEFGSNNPNLVGVLTNDNDIVMDAVRQLLGAVPANYKAVENLLDATGHGLMASYLHSHGQASVIADNISRITRNLVPFPIFDQHPSSSSAISHIGYSEVSKILDIRFRDGGGYRYDNVPLPLWNSFYDSTSHGSYFNKNIRGKYTFTQLEP</sequence>
<gene>
    <name evidence="3" type="ORF">L9X51_12975</name>
</gene>
<protein>
    <submittedName>
        <fullName evidence="3">KTSC domain-containing protein</fullName>
    </submittedName>
</protein>